<sequence>MFPRSVSASKQNTDIEEVIGQSTHTAFGPNVTRDLSKRYRKRLEKPVELKGIASNRVGSSPTMINGAAGALPGVIY</sequence>
<reference evidence="1 2" key="1">
    <citation type="submission" date="2021-06" db="EMBL/GenBank/DDBJ databases">
        <title>Caerostris darwini draft genome.</title>
        <authorList>
            <person name="Kono N."/>
            <person name="Arakawa K."/>
        </authorList>
    </citation>
    <scope>NUCLEOTIDE SEQUENCE [LARGE SCALE GENOMIC DNA]</scope>
</reference>
<keyword evidence="2" id="KW-1185">Reference proteome</keyword>
<protein>
    <submittedName>
        <fullName evidence="1">Uncharacterized protein</fullName>
    </submittedName>
</protein>
<evidence type="ECO:0000313" key="2">
    <source>
        <dbReference type="Proteomes" id="UP001054837"/>
    </source>
</evidence>
<evidence type="ECO:0000313" key="1">
    <source>
        <dbReference type="EMBL" id="GIY77223.1"/>
    </source>
</evidence>
<gene>
    <name evidence="1" type="ORF">CDAR_198701</name>
</gene>
<comment type="caution">
    <text evidence="1">The sequence shown here is derived from an EMBL/GenBank/DDBJ whole genome shotgun (WGS) entry which is preliminary data.</text>
</comment>
<dbReference type="AlphaFoldDB" id="A0AAV4W6J3"/>
<organism evidence="1 2">
    <name type="scientific">Caerostris darwini</name>
    <dbReference type="NCBI Taxonomy" id="1538125"/>
    <lineage>
        <taxon>Eukaryota</taxon>
        <taxon>Metazoa</taxon>
        <taxon>Ecdysozoa</taxon>
        <taxon>Arthropoda</taxon>
        <taxon>Chelicerata</taxon>
        <taxon>Arachnida</taxon>
        <taxon>Araneae</taxon>
        <taxon>Araneomorphae</taxon>
        <taxon>Entelegynae</taxon>
        <taxon>Araneoidea</taxon>
        <taxon>Araneidae</taxon>
        <taxon>Caerostris</taxon>
    </lineage>
</organism>
<name>A0AAV4W6J3_9ARAC</name>
<proteinExistence type="predicted"/>
<dbReference type="Proteomes" id="UP001054837">
    <property type="component" value="Unassembled WGS sequence"/>
</dbReference>
<dbReference type="EMBL" id="BPLQ01014084">
    <property type="protein sequence ID" value="GIY77223.1"/>
    <property type="molecule type" value="Genomic_DNA"/>
</dbReference>
<accession>A0AAV4W6J3</accession>